<name>A0A5N6QNR5_9ROSI</name>
<evidence type="ECO:0000313" key="2">
    <source>
        <dbReference type="Proteomes" id="UP000327013"/>
    </source>
</evidence>
<organism evidence="1 2">
    <name type="scientific">Carpinus fangiana</name>
    <dbReference type="NCBI Taxonomy" id="176857"/>
    <lineage>
        <taxon>Eukaryota</taxon>
        <taxon>Viridiplantae</taxon>
        <taxon>Streptophyta</taxon>
        <taxon>Embryophyta</taxon>
        <taxon>Tracheophyta</taxon>
        <taxon>Spermatophyta</taxon>
        <taxon>Magnoliopsida</taxon>
        <taxon>eudicotyledons</taxon>
        <taxon>Gunneridae</taxon>
        <taxon>Pentapetalae</taxon>
        <taxon>rosids</taxon>
        <taxon>fabids</taxon>
        <taxon>Fagales</taxon>
        <taxon>Betulaceae</taxon>
        <taxon>Carpinus</taxon>
    </lineage>
</organism>
<accession>A0A5N6QNR5</accession>
<keyword evidence="2" id="KW-1185">Reference proteome</keyword>
<dbReference type="Proteomes" id="UP000327013">
    <property type="component" value="Chromosome 2"/>
</dbReference>
<protein>
    <submittedName>
        <fullName evidence="1">Uncharacterized protein</fullName>
    </submittedName>
</protein>
<evidence type="ECO:0000313" key="1">
    <source>
        <dbReference type="EMBL" id="KAE8007920.1"/>
    </source>
</evidence>
<sequence>MASKTLIRRKEQSACIVWVLKLSCQTPPGGLTAVWKDTVTSSTATTNKALRISFEIAVV</sequence>
<dbReference type="EMBL" id="CM017322">
    <property type="protein sequence ID" value="KAE8007920.1"/>
    <property type="molecule type" value="Genomic_DNA"/>
</dbReference>
<reference evidence="1 2" key="1">
    <citation type="submission" date="2019-06" db="EMBL/GenBank/DDBJ databases">
        <title>A chromosomal-level reference genome of Carpinus fangiana (Coryloideae, Betulaceae).</title>
        <authorList>
            <person name="Yang X."/>
            <person name="Wang Z."/>
            <person name="Zhang L."/>
            <person name="Hao G."/>
            <person name="Liu J."/>
            <person name="Yang Y."/>
        </authorList>
    </citation>
    <scope>NUCLEOTIDE SEQUENCE [LARGE SCALE GENOMIC DNA]</scope>
    <source>
        <strain evidence="1">Cfa_2016G</strain>
        <tissue evidence="1">Leaf</tissue>
    </source>
</reference>
<gene>
    <name evidence="1" type="ORF">FH972_004477</name>
</gene>
<proteinExistence type="predicted"/>
<dbReference type="AlphaFoldDB" id="A0A5N6QNR5"/>